<evidence type="ECO:0000313" key="1">
    <source>
        <dbReference type="EMBL" id="TFB23894.1"/>
    </source>
</evidence>
<organism evidence="1 2">
    <name type="scientific">Filobacillus milosensis</name>
    <dbReference type="NCBI Taxonomy" id="94137"/>
    <lineage>
        <taxon>Bacteria</taxon>
        <taxon>Bacillati</taxon>
        <taxon>Bacillota</taxon>
        <taxon>Bacilli</taxon>
        <taxon>Bacillales</taxon>
        <taxon>Bacillaceae</taxon>
        <taxon>Filobacillus</taxon>
    </lineage>
</organism>
<dbReference type="SUPFAM" id="SSF53187">
    <property type="entry name" value="Zn-dependent exopeptidases"/>
    <property type="match status" value="1"/>
</dbReference>
<sequence length="544" mass="62368">MKWQTKSELKSLLCNLLQYKSISGSDDEIAVVEYLYHLLKSEAYFQENPHHLKTDALDDGRQLLTALVKSQKPTKKTIILLSHIDVVDIEDYGSFSNLAFHPLELTEEFNQQKHKLPDEVQADLESNGDWLFGRGSMDMKAGTTLHMSMLERAINGEWDGNIILLAVPDEEVNSAGMLKAISTLNHIKEQEDLEYILCMNSEPMFRQYPNDPNMYLYSGSLGKILPGFLCYGKETHVGEPFHGLNANLMISYLNTNLELNETLMEKVGDEVVPPPISLMNRDLKDRYSVQTPVTAVSMYNVLMMEQSVQQISQKLYQIMEKTKSQIEQHMIRQSSYFSEVAGDERESVEFEVSILDYDQLYEEAVNRYGQHEVQRRLNLLLHDREQGDRDFGTLIVQELAYLCKDLAPMMVMFYSPPYYPSVSSRTNQLVTGLCERVSDYMKEEFNLEAKTINYFNGISDLSFIGNDPHKQSNIDELSKNMPLERLGLSFLDSLKTDLEVPSINIGPLGKDAHQWTERLEMNYSFEELPSVLSMAIREAFLKSD</sequence>
<evidence type="ECO:0000313" key="2">
    <source>
        <dbReference type="Proteomes" id="UP000297975"/>
    </source>
</evidence>
<dbReference type="InterPro" id="IPR050072">
    <property type="entry name" value="Peptidase_M20A"/>
</dbReference>
<reference evidence="1 2" key="1">
    <citation type="submission" date="2019-03" db="EMBL/GenBank/DDBJ databases">
        <authorList>
            <person name="He R.-H."/>
        </authorList>
    </citation>
    <scope>NUCLEOTIDE SEQUENCE [LARGE SCALE GENOMIC DNA]</scope>
    <source>
        <strain evidence="2">SH 714</strain>
    </source>
</reference>
<name>A0A4Y8IQF8_9BACI</name>
<protein>
    <submittedName>
        <fullName evidence="1">M20/M25/M40 family metallo-hydrolase</fullName>
    </submittedName>
</protein>
<dbReference type="Pfam" id="PF01546">
    <property type="entry name" value="Peptidase_M20"/>
    <property type="match status" value="1"/>
</dbReference>
<dbReference type="GO" id="GO:0016787">
    <property type="term" value="F:hydrolase activity"/>
    <property type="evidence" value="ECO:0007669"/>
    <property type="project" value="UniProtKB-KW"/>
</dbReference>
<accession>A0A4Y8IQF8</accession>
<dbReference type="OrthoDB" id="9815360at2"/>
<dbReference type="InterPro" id="IPR002933">
    <property type="entry name" value="Peptidase_M20"/>
</dbReference>
<dbReference type="InterPro" id="IPR012166">
    <property type="entry name" value="Uncharacterised_RocB"/>
</dbReference>
<proteinExistence type="predicted"/>
<comment type="caution">
    <text evidence="1">The sequence shown here is derived from an EMBL/GenBank/DDBJ whole genome shotgun (WGS) entry which is preliminary data.</text>
</comment>
<dbReference type="PIRSF" id="PIRSF010386">
    <property type="entry name" value="RocB"/>
    <property type="match status" value="1"/>
</dbReference>
<dbReference type="Gene3D" id="3.40.630.10">
    <property type="entry name" value="Zn peptidases"/>
    <property type="match status" value="1"/>
</dbReference>
<dbReference type="Proteomes" id="UP000297975">
    <property type="component" value="Unassembled WGS sequence"/>
</dbReference>
<gene>
    <name evidence="1" type="ORF">E3U55_03520</name>
</gene>
<keyword evidence="2" id="KW-1185">Reference proteome</keyword>
<dbReference type="EMBL" id="SOPW01000003">
    <property type="protein sequence ID" value="TFB23894.1"/>
    <property type="molecule type" value="Genomic_DNA"/>
</dbReference>
<dbReference type="AlphaFoldDB" id="A0A4Y8IQF8"/>
<keyword evidence="1" id="KW-0378">Hydrolase</keyword>
<dbReference type="PANTHER" id="PTHR43808">
    <property type="entry name" value="ACETYLORNITHINE DEACETYLASE"/>
    <property type="match status" value="1"/>
</dbReference>
<dbReference type="PANTHER" id="PTHR43808:SF27">
    <property type="entry name" value="PROTEIN ROCB"/>
    <property type="match status" value="1"/>
</dbReference>